<dbReference type="InterPro" id="IPR011033">
    <property type="entry name" value="PRC_barrel-like_sf"/>
</dbReference>
<evidence type="ECO:0000256" key="1">
    <source>
        <dbReference type="SAM" id="MobiDB-lite"/>
    </source>
</evidence>
<dbReference type="Pfam" id="PF05239">
    <property type="entry name" value="PRC"/>
    <property type="match status" value="1"/>
</dbReference>
<feature type="domain" description="PRC-barrel" evidence="3">
    <location>
        <begin position="45"/>
        <end position="102"/>
    </location>
</feature>
<feature type="signal peptide" evidence="2">
    <location>
        <begin position="1"/>
        <end position="20"/>
    </location>
</feature>
<feature type="region of interest" description="Disordered" evidence="1">
    <location>
        <begin position="106"/>
        <end position="127"/>
    </location>
</feature>
<organism evidence="4 5">
    <name type="scientific">Bradyrhizobium ivorense</name>
    <dbReference type="NCBI Taxonomy" id="2511166"/>
    <lineage>
        <taxon>Bacteria</taxon>
        <taxon>Pseudomonadati</taxon>
        <taxon>Pseudomonadota</taxon>
        <taxon>Alphaproteobacteria</taxon>
        <taxon>Hyphomicrobiales</taxon>
        <taxon>Nitrobacteraceae</taxon>
        <taxon>Bradyrhizobium</taxon>
    </lineage>
</organism>
<dbReference type="PANTHER" id="PTHR36505">
    <property type="entry name" value="BLR1072 PROTEIN"/>
    <property type="match status" value="1"/>
</dbReference>
<dbReference type="RefSeq" id="WP_139862355.1">
    <property type="nucleotide sequence ID" value="NZ_CAADFC020000020.1"/>
</dbReference>
<feature type="chain" id="PRO_5021209228" description="PRC-barrel domain-containing protein" evidence="2">
    <location>
        <begin position="21"/>
        <end position="144"/>
    </location>
</feature>
<dbReference type="InterPro" id="IPR027275">
    <property type="entry name" value="PRC-brl_dom"/>
</dbReference>
<comment type="caution">
    <text evidence="4">The sequence shown here is derived from an EMBL/GenBank/DDBJ whole genome shotgun (WGS) entry which is preliminary data.</text>
</comment>
<dbReference type="AlphaFoldDB" id="A0A508TJN8"/>
<dbReference type="SUPFAM" id="SSF50346">
    <property type="entry name" value="PRC-barrel domain"/>
    <property type="match status" value="1"/>
</dbReference>
<name>A0A508TJN8_9BRAD</name>
<evidence type="ECO:0000259" key="3">
    <source>
        <dbReference type="Pfam" id="PF05239"/>
    </source>
</evidence>
<feature type="compositionally biased region" description="Low complexity" evidence="1">
    <location>
        <begin position="107"/>
        <end position="120"/>
    </location>
</feature>
<protein>
    <recommendedName>
        <fullName evidence="3">PRC-barrel domain-containing protein</fullName>
    </recommendedName>
</protein>
<keyword evidence="2" id="KW-0732">Signal</keyword>
<evidence type="ECO:0000256" key="2">
    <source>
        <dbReference type="SAM" id="SignalP"/>
    </source>
</evidence>
<keyword evidence="5" id="KW-1185">Reference proteome</keyword>
<proteinExistence type="predicted"/>
<sequence length="144" mass="15166">MRIIPTVILACTLASPMAVAQTNTQTNTTSPSTAAAPVSASGQWRASKLVGVNIYNKQNEKIGDVSDVILDSSGKVAGVVVGVGGFLGMGEHDVLMPMDKIHFANESGKTTTGSTSSGSKQWYPDRGTVDATKDQLKAMQQFKY</sequence>
<gene>
    <name evidence="4" type="ORF">CI1B_53510</name>
</gene>
<dbReference type="Proteomes" id="UP000328092">
    <property type="component" value="Unassembled WGS sequence"/>
</dbReference>
<dbReference type="PANTHER" id="PTHR36505:SF1">
    <property type="entry name" value="BLR1072 PROTEIN"/>
    <property type="match status" value="1"/>
</dbReference>
<evidence type="ECO:0000313" key="5">
    <source>
        <dbReference type="Proteomes" id="UP000328092"/>
    </source>
</evidence>
<accession>A0A508TJN8</accession>
<reference evidence="4" key="1">
    <citation type="submission" date="2019-02" db="EMBL/GenBank/DDBJ databases">
        <authorList>
            <person name="Pothier F.J."/>
        </authorList>
    </citation>
    <scope>NUCLEOTIDE SEQUENCE</scope>
    <source>
        <strain evidence="4">CI-1B</strain>
    </source>
</reference>
<dbReference type="Gene3D" id="2.30.30.240">
    <property type="entry name" value="PRC-barrel domain"/>
    <property type="match status" value="1"/>
</dbReference>
<dbReference type="OrthoDB" id="7818259at2"/>
<dbReference type="EMBL" id="CAADFC020000020">
    <property type="protein sequence ID" value="VIO74577.1"/>
    <property type="molecule type" value="Genomic_DNA"/>
</dbReference>
<evidence type="ECO:0000313" key="4">
    <source>
        <dbReference type="EMBL" id="VIO74577.1"/>
    </source>
</evidence>